<accession>A0A101LYU3</accession>
<keyword evidence="1" id="KW-0496">Mitochondrion</keyword>
<geneLocation type="mitochondrion" evidence="1"/>
<comment type="caution">
    <text evidence="1">The sequence shown here is derived from an EMBL/GenBank/DDBJ whole genome shotgun (WGS) entry which is preliminary data.</text>
</comment>
<name>A0A101LYU3_PICGL</name>
<reference evidence="1" key="1">
    <citation type="journal article" date="2015" name="Genome Biol. Evol.">
        <title>Organellar Genomes of White Spruce (Picea glauca): Assembly and Annotation.</title>
        <authorList>
            <person name="Jackman S.D."/>
            <person name="Warren R.L."/>
            <person name="Gibb E.A."/>
            <person name="Vandervalk B.P."/>
            <person name="Mohamadi H."/>
            <person name="Chu J."/>
            <person name="Raymond A."/>
            <person name="Pleasance S."/>
            <person name="Coope R."/>
            <person name="Wildung M.R."/>
            <person name="Ritland C.E."/>
            <person name="Bousquet J."/>
            <person name="Jones S.J."/>
            <person name="Bohlmann J."/>
            <person name="Birol I."/>
        </authorList>
    </citation>
    <scope>NUCLEOTIDE SEQUENCE [LARGE SCALE GENOMIC DNA]</scope>
    <source>
        <tissue evidence="1">Flushing bud</tissue>
    </source>
</reference>
<gene>
    <name evidence="1" type="ORF">ABT39_MTgene4889</name>
</gene>
<dbReference type="EMBL" id="LKAM01000006">
    <property type="protein sequence ID" value="KUM47894.1"/>
    <property type="molecule type" value="Genomic_DNA"/>
</dbReference>
<proteinExistence type="predicted"/>
<protein>
    <submittedName>
        <fullName evidence="1">Uncharacterized protein</fullName>
    </submittedName>
</protein>
<evidence type="ECO:0000313" key="1">
    <source>
        <dbReference type="EMBL" id="KUM47894.1"/>
    </source>
</evidence>
<dbReference type="AlphaFoldDB" id="A0A101LYU3"/>
<sequence>MPVVNALNDKIDPRVNARCQCCYSMPGVDHSMPGCHLAIRESIQESMHSTQVSMPSFLFVN</sequence>
<organism evidence="1">
    <name type="scientific">Picea glauca</name>
    <name type="common">White spruce</name>
    <name type="synonym">Pinus glauca</name>
    <dbReference type="NCBI Taxonomy" id="3330"/>
    <lineage>
        <taxon>Eukaryota</taxon>
        <taxon>Viridiplantae</taxon>
        <taxon>Streptophyta</taxon>
        <taxon>Embryophyta</taxon>
        <taxon>Tracheophyta</taxon>
        <taxon>Spermatophyta</taxon>
        <taxon>Pinopsida</taxon>
        <taxon>Pinidae</taxon>
        <taxon>Conifers I</taxon>
        <taxon>Pinales</taxon>
        <taxon>Pinaceae</taxon>
        <taxon>Picea</taxon>
    </lineage>
</organism>